<accession>A0AAV1VEI6</accession>
<feature type="region of interest" description="Disordered" evidence="1">
    <location>
        <begin position="1"/>
        <end position="68"/>
    </location>
</feature>
<dbReference type="Proteomes" id="UP001162060">
    <property type="component" value="Unassembled WGS sequence"/>
</dbReference>
<gene>
    <name evidence="2" type="ORF">PM001_LOCUS30474</name>
</gene>
<organism evidence="2 3">
    <name type="scientific">Peronospora matthiolae</name>
    <dbReference type="NCBI Taxonomy" id="2874970"/>
    <lineage>
        <taxon>Eukaryota</taxon>
        <taxon>Sar</taxon>
        <taxon>Stramenopiles</taxon>
        <taxon>Oomycota</taxon>
        <taxon>Peronosporomycetes</taxon>
        <taxon>Peronosporales</taxon>
        <taxon>Peronosporaceae</taxon>
        <taxon>Peronospora</taxon>
    </lineage>
</organism>
<comment type="caution">
    <text evidence="2">The sequence shown here is derived from an EMBL/GenBank/DDBJ whole genome shotgun (WGS) entry which is preliminary data.</text>
</comment>
<sequence length="146" mass="16062">MHMDNLEGSNGAPVFTPRRPVEGQMSFGAGQPEYNGPSQDVRGQVAPGLGIPDMLPQAGGHGYMQHPDLNGYGHAQGNILQVRYPDARQKKLGIRPFDGSELYEGLGSGFLEWGRRFERQISLAQSSCEFEWPEDVKVDVIGLHLL</sequence>
<evidence type="ECO:0000313" key="3">
    <source>
        <dbReference type="Proteomes" id="UP001162060"/>
    </source>
</evidence>
<proteinExistence type="predicted"/>
<dbReference type="EMBL" id="CAKLBY020000324">
    <property type="protein sequence ID" value="CAK7945324.1"/>
    <property type="molecule type" value="Genomic_DNA"/>
</dbReference>
<name>A0AAV1VEI6_9STRA</name>
<dbReference type="AlphaFoldDB" id="A0AAV1VEI6"/>
<reference evidence="2" key="1">
    <citation type="submission" date="2024-01" db="EMBL/GenBank/DDBJ databases">
        <authorList>
            <person name="Webb A."/>
        </authorList>
    </citation>
    <scope>NUCLEOTIDE SEQUENCE</scope>
    <source>
        <strain evidence="2">Pm1</strain>
    </source>
</reference>
<evidence type="ECO:0000256" key="1">
    <source>
        <dbReference type="SAM" id="MobiDB-lite"/>
    </source>
</evidence>
<protein>
    <submittedName>
        <fullName evidence="2">Uncharacterized protein</fullName>
    </submittedName>
</protein>
<evidence type="ECO:0000313" key="2">
    <source>
        <dbReference type="EMBL" id="CAK7945324.1"/>
    </source>
</evidence>